<evidence type="ECO:0000313" key="3">
    <source>
        <dbReference type="Proteomes" id="UP000485058"/>
    </source>
</evidence>
<evidence type="ECO:0000256" key="1">
    <source>
        <dbReference type="SAM" id="SignalP"/>
    </source>
</evidence>
<organism evidence="2 3">
    <name type="scientific">Haematococcus lacustris</name>
    <name type="common">Green alga</name>
    <name type="synonym">Haematococcus pluvialis</name>
    <dbReference type="NCBI Taxonomy" id="44745"/>
    <lineage>
        <taxon>Eukaryota</taxon>
        <taxon>Viridiplantae</taxon>
        <taxon>Chlorophyta</taxon>
        <taxon>core chlorophytes</taxon>
        <taxon>Chlorophyceae</taxon>
        <taxon>CS clade</taxon>
        <taxon>Chlamydomonadales</taxon>
        <taxon>Haematococcaceae</taxon>
        <taxon>Haematococcus</taxon>
    </lineage>
</organism>
<dbReference type="PANTHER" id="PTHR37475">
    <property type="entry name" value="ZYGOTE-SPECIFIC CLASS V COPY B GENE PROTEIN"/>
    <property type="match status" value="1"/>
</dbReference>
<feature type="non-terminal residue" evidence="2">
    <location>
        <position position="1"/>
    </location>
</feature>
<reference evidence="2 3" key="1">
    <citation type="submission" date="2020-02" db="EMBL/GenBank/DDBJ databases">
        <title>Draft genome sequence of Haematococcus lacustris strain NIES-144.</title>
        <authorList>
            <person name="Morimoto D."/>
            <person name="Nakagawa S."/>
            <person name="Yoshida T."/>
            <person name="Sawayama S."/>
        </authorList>
    </citation>
    <scope>NUCLEOTIDE SEQUENCE [LARGE SCALE GENOMIC DNA]</scope>
    <source>
        <strain evidence="2 3">NIES-144</strain>
    </source>
</reference>
<comment type="caution">
    <text evidence="2">The sequence shown here is derived from an EMBL/GenBank/DDBJ whole genome shotgun (WGS) entry which is preliminary data.</text>
</comment>
<sequence length="103" mass="9774">MPAGHGTMSISLTLRRIAASVAFAVLLLAACATQADAGPLGALAAYGACQTGCNTVVCACYAALGVTFGAVGVAAIPACGAAQGVCMAACAQMTLAAVVAPTP</sequence>
<accession>A0A699Z5H6</accession>
<protein>
    <recommendedName>
        <fullName evidence="4">Lipoprotein</fullName>
    </recommendedName>
</protein>
<proteinExistence type="predicted"/>
<feature type="signal peptide" evidence="1">
    <location>
        <begin position="1"/>
        <end position="37"/>
    </location>
</feature>
<evidence type="ECO:0008006" key="4">
    <source>
        <dbReference type="Google" id="ProtNLM"/>
    </source>
</evidence>
<dbReference type="AlphaFoldDB" id="A0A699Z5H6"/>
<dbReference type="Proteomes" id="UP000485058">
    <property type="component" value="Unassembled WGS sequence"/>
</dbReference>
<keyword evidence="3" id="KW-1185">Reference proteome</keyword>
<evidence type="ECO:0000313" key="2">
    <source>
        <dbReference type="EMBL" id="GFH17887.1"/>
    </source>
</evidence>
<gene>
    <name evidence="2" type="ORF">HaLaN_14609</name>
</gene>
<name>A0A699Z5H6_HAELA</name>
<dbReference type="PANTHER" id="PTHR37475:SF1">
    <property type="entry name" value="ZYGOTE-SPECIFIC PROTEIN"/>
    <property type="match status" value="1"/>
</dbReference>
<dbReference type="EMBL" id="BLLF01001218">
    <property type="protein sequence ID" value="GFH17887.1"/>
    <property type="molecule type" value="Genomic_DNA"/>
</dbReference>
<feature type="chain" id="PRO_5025617823" description="Lipoprotein" evidence="1">
    <location>
        <begin position="38"/>
        <end position="103"/>
    </location>
</feature>
<keyword evidence="1" id="KW-0732">Signal</keyword>